<organism evidence="2 3">
    <name type="scientific">Elsinoe australis</name>
    <dbReference type="NCBI Taxonomy" id="40998"/>
    <lineage>
        <taxon>Eukaryota</taxon>
        <taxon>Fungi</taxon>
        <taxon>Dikarya</taxon>
        <taxon>Ascomycota</taxon>
        <taxon>Pezizomycotina</taxon>
        <taxon>Dothideomycetes</taxon>
        <taxon>Dothideomycetidae</taxon>
        <taxon>Myriangiales</taxon>
        <taxon>Elsinoaceae</taxon>
        <taxon>Elsinoe</taxon>
    </lineage>
</organism>
<proteinExistence type="predicted"/>
<gene>
    <name evidence="2" type="ORF">C1H76_4023</name>
</gene>
<dbReference type="EMBL" id="PTQR01000052">
    <property type="protein sequence ID" value="TKX23746.1"/>
    <property type="molecule type" value="Genomic_DNA"/>
</dbReference>
<evidence type="ECO:0000313" key="3">
    <source>
        <dbReference type="Proteomes" id="UP000308133"/>
    </source>
</evidence>
<name>A0A4U7B4Q9_9PEZI</name>
<sequence length="127" mass="13268">MSSGASGSDEKISAAKIQPLDSETKYNQAHDQSSRGSAGSDRNLDQTRTEPLGVQGVGQHTSSHANDQGSIGRDETLQGAKIDPLGAKGGDISTRKAPGLDDEEVDSSRIHPLGGVREDMPPSAPKY</sequence>
<feature type="region of interest" description="Disordered" evidence="1">
    <location>
        <begin position="1"/>
        <end position="127"/>
    </location>
</feature>
<protein>
    <submittedName>
        <fullName evidence="2">Uncharacterized protein</fullName>
    </submittedName>
</protein>
<feature type="compositionally biased region" description="Polar residues" evidence="1">
    <location>
        <begin position="25"/>
        <end position="37"/>
    </location>
</feature>
<dbReference type="AlphaFoldDB" id="A0A4U7B4Q9"/>
<feature type="compositionally biased region" description="Polar residues" evidence="1">
    <location>
        <begin position="58"/>
        <end position="69"/>
    </location>
</feature>
<comment type="caution">
    <text evidence="2">The sequence shown here is derived from an EMBL/GenBank/DDBJ whole genome shotgun (WGS) entry which is preliminary data.</text>
</comment>
<reference evidence="2 3" key="1">
    <citation type="submission" date="2018-02" db="EMBL/GenBank/DDBJ databases">
        <title>Draft genome sequences of Elsinoe sp., causing black scab on jojoba.</title>
        <authorList>
            <person name="Stodart B."/>
            <person name="Jeffress S."/>
            <person name="Ash G."/>
            <person name="Arun Chinnappa K."/>
        </authorList>
    </citation>
    <scope>NUCLEOTIDE SEQUENCE [LARGE SCALE GENOMIC DNA]</scope>
    <source>
        <strain evidence="2 3">Hillstone_2</strain>
    </source>
</reference>
<accession>A0A4U7B4Q9</accession>
<evidence type="ECO:0000256" key="1">
    <source>
        <dbReference type="SAM" id="MobiDB-lite"/>
    </source>
</evidence>
<dbReference type="Proteomes" id="UP000308133">
    <property type="component" value="Unassembled WGS sequence"/>
</dbReference>
<evidence type="ECO:0000313" key="2">
    <source>
        <dbReference type="EMBL" id="TKX23746.1"/>
    </source>
</evidence>